<dbReference type="NCBIfam" id="TIGR00976">
    <property type="entry name" value="CocE_NonD"/>
    <property type="match status" value="1"/>
</dbReference>
<keyword evidence="5" id="KW-1185">Reference proteome</keyword>
<dbReference type="Pfam" id="PF08530">
    <property type="entry name" value="PepX_C"/>
    <property type="match status" value="1"/>
</dbReference>
<dbReference type="Pfam" id="PF02129">
    <property type="entry name" value="Peptidase_S15"/>
    <property type="match status" value="1"/>
</dbReference>
<name>A0A1G9DD76_9ACTN</name>
<dbReference type="RefSeq" id="WP_176993520.1">
    <property type="nucleotide sequence ID" value="NZ_FNDJ01000017.1"/>
</dbReference>
<dbReference type="InterPro" id="IPR013736">
    <property type="entry name" value="Xaa-Pro_dipept_C"/>
</dbReference>
<dbReference type="InterPro" id="IPR008979">
    <property type="entry name" value="Galactose-bd-like_sf"/>
</dbReference>
<feature type="region of interest" description="Disordered" evidence="2">
    <location>
        <begin position="368"/>
        <end position="401"/>
    </location>
</feature>
<dbReference type="InterPro" id="IPR005674">
    <property type="entry name" value="CocE/Ser_esterase"/>
</dbReference>
<feature type="domain" description="Xaa-Pro dipeptidyl-peptidase C-terminal" evidence="3">
    <location>
        <begin position="311"/>
        <end position="535"/>
    </location>
</feature>
<evidence type="ECO:0000313" key="5">
    <source>
        <dbReference type="Proteomes" id="UP000199202"/>
    </source>
</evidence>
<dbReference type="AlphaFoldDB" id="A0A1G9DD76"/>
<reference evidence="4 5" key="1">
    <citation type="submission" date="2016-10" db="EMBL/GenBank/DDBJ databases">
        <authorList>
            <person name="de Groot N.N."/>
        </authorList>
    </citation>
    <scope>NUCLEOTIDE SEQUENCE [LARGE SCALE GENOMIC DNA]</scope>
    <source>
        <strain evidence="4 5">CGMCC 4.6533</strain>
    </source>
</reference>
<dbReference type="STRING" id="633440.SAMN05421869_11791"/>
<dbReference type="EMBL" id="FNDJ01000017">
    <property type="protein sequence ID" value="SDK61800.1"/>
    <property type="molecule type" value="Genomic_DNA"/>
</dbReference>
<proteinExistence type="predicted"/>
<evidence type="ECO:0000256" key="2">
    <source>
        <dbReference type="SAM" id="MobiDB-lite"/>
    </source>
</evidence>
<dbReference type="SUPFAM" id="SSF53474">
    <property type="entry name" value="alpha/beta-Hydrolases"/>
    <property type="match status" value="1"/>
</dbReference>
<organism evidence="4 5">
    <name type="scientific">Nonomuraea jiangxiensis</name>
    <dbReference type="NCBI Taxonomy" id="633440"/>
    <lineage>
        <taxon>Bacteria</taxon>
        <taxon>Bacillati</taxon>
        <taxon>Actinomycetota</taxon>
        <taxon>Actinomycetes</taxon>
        <taxon>Streptosporangiales</taxon>
        <taxon>Streptosporangiaceae</taxon>
        <taxon>Nonomuraea</taxon>
    </lineage>
</organism>
<dbReference type="InterPro" id="IPR000383">
    <property type="entry name" value="Xaa-Pro-like_dom"/>
</dbReference>
<dbReference type="Proteomes" id="UP000199202">
    <property type="component" value="Unassembled WGS sequence"/>
</dbReference>
<protein>
    <recommendedName>
        <fullName evidence="3">Xaa-Pro dipeptidyl-peptidase C-terminal domain-containing protein</fullName>
    </recommendedName>
</protein>
<dbReference type="SMART" id="SM00939">
    <property type="entry name" value="PepX_C"/>
    <property type="match status" value="1"/>
</dbReference>
<dbReference type="Gene3D" id="2.60.120.260">
    <property type="entry name" value="Galactose-binding domain-like"/>
    <property type="match status" value="1"/>
</dbReference>
<dbReference type="Gene3D" id="1.10.3020.10">
    <property type="entry name" value="alpha-amino acid ester hydrolase ( Helical cap domain)"/>
    <property type="match status" value="1"/>
</dbReference>
<keyword evidence="1" id="KW-0378">Hydrolase</keyword>
<accession>A0A1G9DD76</accession>
<dbReference type="Gene3D" id="3.40.50.1820">
    <property type="entry name" value="alpha/beta hydrolase"/>
    <property type="match status" value="1"/>
</dbReference>
<dbReference type="SUPFAM" id="SSF49785">
    <property type="entry name" value="Galactose-binding domain-like"/>
    <property type="match status" value="1"/>
</dbReference>
<evidence type="ECO:0000313" key="4">
    <source>
        <dbReference type="EMBL" id="SDK61800.1"/>
    </source>
</evidence>
<gene>
    <name evidence="4" type="ORF">SAMN05421869_11791</name>
</gene>
<dbReference type="InterPro" id="IPR029058">
    <property type="entry name" value="AB_hydrolase_fold"/>
</dbReference>
<evidence type="ECO:0000259" key="3">
    <source>
        <dbReference type="SMART" id="SM00939"/>
    </source>
</evidence>
<sequence>MPEQAHFDFTLDGRLDLADPRQVLAQLGISARSTDCLVTTVRIGMRDGVELVAEHYAPHTDRPAPTILVRSPYGRGFPFDLLLGRLFAGAGYHVLLQSCRGTADSDGQLRPMVQEAADGHDTVAWLRGQDWFDGRLGLFGMSYLAYCVYALLQDPPPEVRTAVIVVGPYDFGSAFYRTGAFTVQECQSWSNLVRRPCPGVDDELPADAAQRIPLLAGAELLGATAPWYQDWVSQPDLDDPYWRPYDQRAALERFAGPTLLIGGSYDVFLPQSIEAFQALRGRGVQVALTLGPWVHTDVVAVAAATMVDETRAWFDDHLRDGVATLARPAVRLHVAGVDEWRELDGLPRASGRLTLRLGAGGTLNTRGDTEFSTFTYDPNDPTPALGGRRVGPNGGPQDNAAREQRRDVLTFTTAAFDRPIEIHGSPTLSVGLTSNNPHADLHARLCVVDADGISVNFSDAMLRLPFAADPTVARTIELTLDFCARRIGVGQRIRLQLSGGSFPEYDRNLGTGESPATGVAMKTATHLIDHATTILSLPVDEPA</sequence>
<dbReference type="GO" id="GO:0008239">
    <property type="term" value="F:dipeptidyl-peptidase activity"/>
    <property type="evidence" value="ECO:0007669"/>
    <property type="project" value="InterPro"/>
</dbReference>
<evidence type="ECO:0000256" key="1">
    <source>
        <dbReference type="ARBA" id="ARBA00022801"/>
    </source>
</evidence>